<comment type="pathway">
    <text evidence="2 8">One-carbon metabolism; tetrahydrofolate interconversion.</text>
</comment>
<proteinExistence type="inferred from homology"/>
<evidence type="ECO:0000256" key="5">
    <source>
        <dbReference type="ARBA" id="ARBA00022827"/>
    </source>
</evidence>
<reference evidence="10" key="1">
    <citation type="journal article" date="2019" name="Int. J. Syst. Evol. Microbiol.">
        <title>The Global Catalogue of Microorganisms (GCM) 10K type strain sequencing project: providing services to taxonomists for standard genome sequencing and annotation.</title>
        <authorList>
            <consortium name="The Broad Institute Genomics Platform"/>
            <consortium name="The Broad Institute Genome Sequencing Center for Infectious Disease"/>
            <person name="Wu L."/>
            <person name="Ma J."/>
        </authorList>
    </citation>
    <scope>NUCLEOTIDE SEQUENCE [LARGE SCALE GENOMIC DNA]</scope>
    <source>
        <strain evidence="10">CGMCC 4.7645</strain>
    </source>
</reference>
<gene>
    <name evidence="9" type="ORF">ACFSXZ_10830</name>
</gene>
<name>A0ABW5FS15_9PSEU</name>
<evidence type="ECO:0000256" key="2">
    <source>
        <dbReference type="ARBA" id="ARBA00004777"/>
    </source>
</evidence>
<evidence type="ECO:0000256" key="6">
    <source>
        <dbReference type="ARBA" id="ARBA00023002"/>
    </source>
</evidence>
<evidence type="ECO:0000256" key="7">
    <source>
        <dbReference type="ARBA" id="ARBA00048628"/>
    </source>
</evidence>
<sequence>MSPRKEANGAASPRPGLADLVRTMSYEVMPFKNTEADVLAYVPKSVPLTVTVTEAKGIDHTLNLTERLLGHGYQAAPHLPARQFVDAAHVADVVARLSEAGVRSVFVVGGDAPEPAGVFPDAFSLLQAMEKANHPFTEVGIGGYPEGHALIPQEAIDLALKQKAPLATRVLTQICFDATTTSTWAANIAAAGIELPVYVGMPGPVNRQKLMRISAGIGLGQSARFLQKQQSLLWRFLLPGGYNPTKLVKRLASAAGRTRNNIRGLHIFTFNELRGTERWRQELLAAVSEKDGR</sequence>
<dbReference type="InterPro" id="IPR003171">
    <property type="entry name" value="Mehydrof_redctse-like"/>
</dbReference>
<dbReference type="EMBL" id="JBHUKR010000006">
    <property type="protein sequence ID" value="MFD2416816.1"/>
    <property type="molecule type" value="Genomic_DNA"/>
</dbReference>
<evidence type="ECO:0000313" key="10">
    <source>
        <dbReference type="Proteomes" id="UP001597417"/>
    </source>
</evidence>
<dbReference type="SUPFAM" id="SSF51730">
    <property type="entry name" value="FAD-linked oxidoreductase"/>
    <property type="match status" value="1"/>
</dbReference>
<dbReference type="GO" id="GO:0004489">
    <property type="term" value="F:methylenetetrahydrofolate reductase [NAD(P)H] activity"/>
    <property type="evidence" value="ECO:0007669"/>
    <property type="project" value="UniProtKB-EC"/>
</dbReference>
<evidence type="ECO:0000256" key="3">
    <source>
        <dbReference type="ARBA" id="ARBA00006743"/>
    </source>
</evidence>
<dbReference type="PANTHER" id="PTHR45754:SF3">
    <property type="entry name" value="METHYLENETETRAHYDROFOLATE REDUCTASE (NADPH)"/>
    <property type="match status" value="1"/>
</dbReference>
<keyword evidence="6 8" id="KW-0560">Oxidoreductase</keyword>
<comment type="caution">
    <text evidence="9">The sequence shown here is derived from an EMBL/GenBank/DDBJ whole genome shotgun (WGS) entry which is preliminary data.</text>
</comment>
<dbReference type="InterPro" id="IPR029041">
    <property type="entry name" value="FAD-linked_oxidoreductase-like"/>
</dbReference>
<evidence type="ECO:0000256" key="8">
    <source>
        <dbReference type="RuleBase" id="RU003862"/>
    </source>
</evidence>
<accession>A0ABW5FS15</accession>
<keyword evidence="4 8" id="KW-0285">Flavoprotein</keyword>
<dbReference type="Gene3D" id="3.20.20.220">
    <property type="match status" value="1"/>
</dbReference>
<comment type="similarity">
    <text evidence="3 8">Belongs to the methylenetetrahydrofolate reductase family.</text>
</comment>
<comment type="catalytic activity">
    <reaction evidence="7">
        <text>(6S)-5-methyl-5,6,7,8-tetrahydrofolate + NAD(+) = (6R)-5,10-methylene-5,6,7,8-tetrahydrofolate + NADH + H(+)</text>
        <dbReference type="Rhea" id="RHEA:19821"/>
        <dbReference type="ChEBI" id="CHEBI:15378"/>
        <dbReference type="ChEBI" id="CHEBI:15636"/>
        <dbReference type="ChEBI" id="CHEBI:18608"/>
        <dbReference type="ChEBI" id="CHEBI:57540"/>
        <dbReference type="ChEBI" id="CHEBI:57945"/>
        <dbReference type="EC" id="1.5.1.54"/>
    </reaction>
    <physiologicalReaction direction="right-to-left" evidence="7">
        <dbReference type="Rhea" id="RHEA:19823"/>
    </physiologicalReaction>
</comment>
<keyword evidence="10" id="KW-1185">Reference proteome</keyword>
<dbReference type="RefSeq" id="WP_378263950.1">
    <property type="nucleotide sequence ID" value="NZ_JBHUKR010000006.1"/>
</dbReference>
<dbReference type="Proteomes" id="UP001597417">
    <property type="component" value="Unassembled WGS sequence"/>
</dbReference>
<evidence type="ECO:0000313" key="9">
    <source>
        <dbReference type="EMBL" id="MFD2416816.1"/>
    </source>
</evidence>
<dbReference type="PANTHER" id="PTHR45754">
    <property type="entry name" value="METHYLENETETRAHYDROFOLATE REDUCTASE"/>
    <property type="match status" value="1"/>
</dbReference>
<evidence type="ECO:0000256" key="1">
    <source>
        <dbReference type="ARBA" id="ARBA00001974"/>
    </source>
</evidence>
<dbReference type="Pfam" id="PF02219">
    <property type="entry name" value="MTHFR"/>
    <property type="match status" value="1"/>
</dbReference>
<comment type="cofactor">
    <cofactor evidence="1 8">
        <name>FAD</name>
        <dbReference type="ChEBI" id="CHEBI:57692"/>
    </cofactor>
</comment>
<protein>
    <recommendedName>
        <fullName evidence="8">Methylenetetrahydrofolate reductase</fullName>
    </recommendedName>
</protein>
<evidence type="ECO:0000256" key="4">
    <source>
        <dbReference type="ARBA" id="ARBA00022630"/>
    </source>
</evidence>
<keyword evidence="5 8" id="KW-0274">FAD</keyword>
<organism evidence="9 10">
    <name type="scientific">Amycolatopsis pigmentata</name>
    <dbReference type="NCBI Taxonomy" id="450801"/>
    <lineage>
        <taxon>Bacteria</taxon>
        <taxon>Bacillati</taxon>
        <taxon>Actinomycetota</taxon>
        <taxon>Actinomycetes</taxon>
        <taxon>Pseudonocardiales</taxon>
        <taxon>Pseudonocardiaceae</taxon>
        <taxon>Amycolatopsis</taxon>
    </lineage>
</organism>